<feature type="region of interest" description="Disordered" evidence="6">
    <location>
        <begin position="508"/>
        <end position="531"/>
    </location>
</feature>
<accession>A0ABQ8X416</accession>
<sequence length="531" mass="63513">MSMSGFCFECAIVFFLLLSFALSNVYFQETFDQDWKERWTIPNEDLGEWQYTTGPYYGSPELNHGIQTTSDKKHYLISSKFQKPLKTTLNKTLVIQYSYRNVQKLKCGGTYFKLFDTNFSPENFSAEDQYLIMFGPDECGVNGTPLHIILNYRGNYYKWRKNANFKIGERTKIYTLVFNPNNTYQVYIDMEMIDSGEIFHDFGVYTTKTISKIFSNERDSEIYFTENTEHENNSESASESETETETETESETESEGNSKEEIEILFEEAEQIDNPKYVSPNELHVFENLDYLGIDIFQVESGTIFDSFLICDNFTYAMEFANLVWKDQKKNEEKRWFIHHQEQQKLLQQQTYQIHLDQYTRDVERLEQNYESMFKLADQIFQDRKIVDEKKQQLQQLEDKSKIIQKRKKKDKEILDQEISLLNNQLLDLNNTLEIKCREIYLKARKYLGTDFRIVKDGTKRIKIKELYERVDSLKISKKKLDKIYQQIKDIYEGGMEWRNKKYFERQKEKKQKEKKQMKNKEFQINSKKEL</sequence>
<evidence type="ECO:0000256" key="1">
    <source>
        <dbReference type="ARBA" id="ARBA00004240"/>
    </source>
</evidence>
<evidence type="ECO:0000256" key="6">
    <source>
        <dbReference type="SAM" id="MobiDB-lite"/>
    </source>
</evidence>
<feature type="chain" id="PRO_5044958054" evidence="4">
    <location>
        <begin position="24"/>
        <end position="531"/>
    </location>
</feature>
<comment type="caution">
    <text evidence="7">The sequence shown here is derived from an EMBL/GenBank/DDBJ whole genome shotgun (WGS) entry which is preliminary data.</text>
</comment>
<dbReference type="PROSITE" id="PS00804">
    <property type="entry name" value="CALRETICULIN_2"/>
    <property type="match status" value="1"/>
</dbReference>
<evidence type="ECO:0000256" key="4">
    <source>
        <dbReference type="RuleBase" id="RU362126"/>
    </source>
</evidence>
<dbReference type="Proteomes" id="UP001150062">
    <property type="component" value="Unassembled WGS sequence"/>
</dbReference>
<evidence type="ECO:0000256" key="3">
    <source>
        <dbReference type="ARBA" id="ARBA00022824"/>
    </source>
</evidence>
<feature type="signal peptide" evidence="4">
    <location>
        <begin position="1"/>
        <end position="23"/>
    </location>
</feature>
<keyword evidence="4" id="KW-0732">Signal</keyword>
<dbReference type="PRINTS" id="PR00626">
    <property type="entry name" value="CALRETICULIN"/>
</dbReference>
<feature type="region of interest" description="Disordered" evidence="6">
    <location>
        <begin position="225"/>
        <end position="259"/>
    </location>
</feature>
<organism evidence="7 8">
    <name type="scientific">Anaeramoeba flamelloides</name>
    <dbReference type="NCBI Taxonomy" id="1746091"/>
    <lineage>
        <taxon>Eukaryota</taxon>
        <taxon>Metamonada</taxon>
        <taxon>Anaeramoebidae</taxon>
        <taxon>Anaeramoeba</taxon>
    </lineage>
</organism>
<evidence type="ECO:0000256" key="5">
    <source>
        <dbReference type="SAM" id="Coils"/>
    </source>
</evidence>
<dbReference type="Pfam" id="PF00262">
    <property type="entry name" value="Calreticulin"/>
    <property type="match status" value="1"/>
</dbReference>
<evidence type="ECO:0000313" key="7">
    <source>
        <dbReference type="EMBL" id="KAJ6225974.1"/>
    </source>
</evidence>
<dbReference type="PANTHER" id="PTHR11073:SF2">
    <property type="entry name" value="CALRETICULIN"/>
    <property type="match status" value="1"/>
</dbReference>
<keyword evidence="4" id="KW-0143">Chaperone</keyword>
<keyword evidence="8" id="KW-1185">Reference proteome</keyword>
<name>A0ABQ8X416_9EUKA</name>
<proteinExistence type="inferred from homology"/>
<evidence type="ECO:0000256" key="2">
    <source>
        <dbReference type="ARBA" id="ARBA00010983"/>
    </source>
</evidence>
<comment type="subcellular location">
    <subcellularLocation>
        <location evidence="1">Endoplasmic reticulum</location>
    </subcellularLocation>
</comment>
<keyword evidence="3 4" id="KW-0256">Endoplasmic reticulum</keyword>
<reference evidence="7" key="1">
    <citation type="submission" date="2022-08" db="EMBL/GenBank/DDBJ databases">
        <title>Novel sulfate-reducing endosymbionts in the free-living metamonad Anaeramoeba.</title>
        <authorList>
            <person name="Jerlstrom-Hultqvist J."/>
            <person name="Cepicka I."/>
            <person name="Gallot-Lavallee L."/>
            <person name="Salas-Leiva D."/>
            <person name="Curtis B.A."/>
            <person name="Zahonova K."/>
            <person name="Pipaliya S."/>
            <person name="Dacks J."/>
            <person name="Roger A.J."/>
        </authorList>
    </citation>
    <scope>NUCLEOTIDE SEQUENCE</scope>
    <source>
        <strain evidence="7">Schooner1</strain>
    </source>
</reference>
<dbReference type="Gene3D" id="2.60.120.200">
    <property type="match status" value="2"/>
</dbReference>
<dbReference type="SUPFAM" id="SSF49899">
    <property type="entry name" value="Concanavalin A-like lectins/glucanases"/>
    <property type="match status" value="1"/>
</dbReference>
<dbReference type="EMBL" id="JAOAOG010000346">
    <property type="protein sequence ID" value="KAJ6225974.1"/>
    <property type="molecule type" value="Genomic_DNA"/>
</dbReference>
<protein>
    <submittedName>
        <fullName evidence="7">Calreticulin-3</fullName>
    </submittedName>
</protein>
<comment type="similarity">
    <text evidence="2 4">Belongs to the calreticulin family.</text>
</comment>
<gene>
    <name evidence="7" type="ORF">M0813_00939</name>
</gene>
<dbReference type="PANTHER" id="PTHR11073">
    <property type="entry name" value="CALRETICULIN AND CALNEXIN"/>
    <property type="match status" value="1"/>
</dbReference>
<dbReference type="InterPro" id="IPR018124">
    <property type="entry name" value="Calret/calnex_CS"/>
</dbReference>
<dbReference type="InterPro" id="IPR013320">
    <property type="entry name" value="ConA-like_dom_sf"/>
</dbReference>
<dbReference type="InterPro" id="IPR001580">
    <property type="entry name" value="Calret/calnex"/>
</dbReference>
<feature type="compositionally biased region" description="Acidic residues" evidence="6">
    <location>
        <begin position="238"/>
        <end position="254"/>
    </location>
</feature>
<feature type="coiled-coil region" evidence="5">
    <location>
        <begin position="349"/>
        <end position="432"/>
    </location>
</feature>
<evidence type="ECO:0000313" key="8">
    <source>
        <dbReference type="Proteomes" id="UP001150062"/>
    </source>
</evidence>
<keyword evidence="5" id="KW-0175">Coiled coil</keyword>